<proteinExistence type="predicted"/>
<sequence length="187" mass="21563">MIQLNCKHRTMVRIMLTQPKHQMQRCQYTCKRQQKEVILSHQEHGDRTEVKDTEYTDVSRVKNNMENREGQLDTHSKVVTPKSMDNHQEEMLSMVTEGEEEKNNRLETSAIQQGYDSGIDIAVQDGRRNDNMALVVFPTGVQTNDTLMKKGSEYPISTLHNIITHILDEFGPLELHKLPDTIEAENS</sequence>
<gene>
    <name evidence="1" type="ORF">HAX54_010951</name>
</gene>
<accession>A0ABS8TH24</accession>
<evidence type="ECO:0000313" key="1">
    <source>
        <dbReference type="EMBL" id="MCD7470802.1"/>
    </source>
</evidence>
<reference evidence="1 2" key="1">
    <citation type="journal article" date="2021" name="BMC Genomics">
        <title>Datura genome reveals duplications of psychoactive alkaloid biosynthetic genes and high mutation rate following tissue culture.</title>
        <authorList>
            <person name="Rajewski A."/>
            <person name="Carter-House D."/>
            <person name="Stajich J."/>
            <person name="Litt A."/>
        </authorList>
    </citation>
    <scope>NUCLEOTIDE SEQUENCE [LARGE SCALE GENOMIC DNA]</scope>
    <source>
        <strain evidence="1">AR-01</strain>
    </source>
</reference>
<keyword evidence="2" id="KW-1185">Reference proteome</keyword>
<dbReference type="EMBL" id="JACEIK010001610">
    <property type="protein sequence ID" value="MCD7470802.1"/>
    <property type="molecule type" value="Genomic_DNA"/>
</dbReference>
<organism evidence="1 2">
    <name type="scientific">Datura stramonium</name>
    <name type="common">Jimsonweed</name>
    <name type="synonym">Common thornapple</name>
    <dbReference type="NCBI Taxonomy" id="4076"/>
    <lineage>
        <taxon>Eukaryota</taxon>
        <taxon>Viridiplantae</taxon>
        <taxon>Streptophyta</taxon>
        <taxon>Embryophyta</taxon>
        <taxon>Tracheophyta</taxon>
        <taxon>Spermatophyta</taxon>
        <taxon>Magnoliopsida</taxon>
        <taxon>eudicotyledons</taxon>
        <taxon>Gunneridae</taxon>
        <taxon>Pentapetalae</taxon>
        <taxon>asterids</taxon>
        <taxon>lamiids</taxon>
        <taxon>Solanales</taxon>
        <taxon>Solanaceae</taxon>
        <taxon>Solanoideae</taxon>
        <taxon>Datureae</taxon>
        <taxon>Datura</taxon>
    </lineage>
</organism>
<dbReference type="Proteomes" id="UP000823775">
    <property type="component" value="Unassembled WGS sequence"/>
</dbReference>
<comment type="caution">
    <text evidence="1">The sequence shown here is derived from an EMBL/GenBank/DDBJ whole genome shotgun (WGS) entry which is preliminary data.</text>
</comment>
<name>A0ABS8TH24_DATST</name>
<evidence type="ECO:0000313" key="2">
    <source>
        <dbReference type="Proteomes" id="UP000823775"/>
    </source>
</evidence>
<protein>
    <submittedName>
        <fullName evidence="1">Uncharacterized protein</fullName>
    </submittedName>
</protein>